<evidence type="ECO:0000256" key="2">
    <source>
        <dbReference type="ARBA" id="ARBA00022801"/>
    </source>
</evidence>
<name>A0ABQ2DCJ5_9BACI</name>
<gene>
    <name evidence="6" type="primary">mcrA</name>
    <name evidence="6" type="ORF">GCM10007111_11650</name>
</gene>
<dbReference type="SMART" id="SM00507">
    <property type="entry name" value="HNHc"/>
    <property type="match status" value="1"/>
</dbReference>
<comment type="similarity">
    <text evidence="3">Belongs to the HNH nuclease family.</text>
</comment>
<dbReference type="InterPro" id="IPR002711">
    <property type="entry name" value="HNH"/>
</dbReference>
<evidence type="ECO:0000313" key="6">
    <source>
        <dbReference type="EMBL" id="GGJ51090.1"/>
    </source>
</evidence>
<evidence type="ECO:0000256" key="3">
    <source>
        <dbReference type="ARBA" id="ARBA00038412"/>
    </source>
</evidence>
<dbReference type="CDD" id="cd00085">
    <property type="entry name" value="HNHc"/>
    <property type="match status" value="1"/>
</dbReference>
<sequence length="108" mass="12990">MNLQRIKELIAQDNLVKFYQCKEWYGKNGIRNQALERDNYECQECKRQGKVSPAQNVHHIKEVKTHPELALVLSNVESVCINCHNKEHKRLEKYIRKKKPKFVNEERW</sequence>
<proteinExistence type="inferred from homology"/>
<dbReference type="Proteomes" id="UP000634435">
    <property type="component" value="Unassembled WGS sequence"/>
</dbReference>
<evidence type="ECO:0000313" key="7">
    <source>
        <dbReference type="Proteomes" id="UP000634435"/>
    </source>
</evidence>
<dbReference type="GO" id="GO:0004519">
    <property type="term" value="F:endonuclease activity"/>
    <property type="evidence" value="ECO:0007669"/>
    <property type="project" value="UniProtKB-KW"/>
</dbReference>
<feature type="domain" description="HNH nuclease" evidence="5">
    <location>
        <begin position="29"/>
        <end position="85"/>
    </location>
</feature>
<dbReference type="Pfam" id="PF01844">
    <property type="entry name" value="HNH"/>
    <property type="match status" value="1"/>
</dbReference>
<accession>A0ABQ2DCJ5</accession>
<organism evidence="6 7">
    <name type="scientific">Virgibacillus kapii</name>
    <dbReference type="NCBI Taxonomy" id="1638645"/>
    <lineage>
        <taxon>Bacteria</taxon>
        <taxon>Bacillati</taxon>
        <taxon>Bacillota</taxon>
        <taxon>Bacilli</taxon>
        <taxon>Bacillales</taxon>
        <taxon>Bacillaceae</taxon>
        <taxon>Virgibacillus</taxon>
    </lineage>
</organism>
<comment type="caution">
    <text evidence="6">The sequence shown here is derived from an EMBL/GenBank/DDBJ whole genome shotgun (WGS) entry which is preliminary data.</text>
</comment>
<protein>
    <recommendedName>
        <fullName evidence="4">Putative HNH nuclease YajD</fullName>
    </recommendedName>
</protein>
<dbReference type="PANTHER" id="PTHR41286:SF1">
    <property type="entry name" value="HNH NUCLEASE YAJD-RELATED"/>
    <property type="match status" value="1"/>
</dbReference>
<evidence type="ECO:0000256" key="4">
    <source>
        <dbReference type="ARBA" id="ARBA00040194"/>
    </source>
</evidence>
<dbReference type="InterPro" id="IPR003615">
    <property type="entry name" value="HNH_nuc"/>
</dbReference>
<dbReference type="Gene3D" id="1.10.30.50">
    <property type="match status" value="1"/>
</dbReference>
<dbReference type="PANTHER" id="PTHR41286">
    <property type="entry name" value="HNH NUCLEASE YAJD-RELATED"/>
    <property type="match status" value="1"/>
</dbReference>
<evidence type="ECO:0000256" key="1">
    <source>
        <dbReference type="ARBA" id="ARBA00022722"/>
    </source>
</evidence>
<keyword evidence="7" id="KW-1185">Reference proteome</keyword>
<evidence type="ECO:0000259" key="5">
    <source>
        <dbReference type="SMART" id="SM00507"/>
    </source>
</evidence>
<reference evidence="7" key="1">
    <citation type="journal article" date="2019" name="Int. J. Syst. Evol. Microbiol.">
        <title>The Global Catalogue of Microorganisms (GCM) 10K type strain sequencing project: providing services to taxonomists for standard genome sequencing and annotation.</title>
        <authorList>
            <consortium name="The Broad Institute Genomics Platform"/>
            <consortium name="The Broad Institute Genome Sequencing Center for Infectious Disease"/>
            <person name="Wu L."/>
            <person name="Ma J."/>
        </authorList>
    </citation>
    <scope>NUCLEOTIDE SEQUENCE [LARGE SCALE GENOMIC DNA]</scope>
    <source>
        <strain evidence="7">JCM 30071</strain>
    </source>
</reference>
<keyword evidence="2" id="KW-0378">Hydrolase</keyword>
<dbReference type="RefSeq" id="WP_188942436.1">
    <property type="nucleotide sequence ID" value="NZ_BMPN01000002.1"/>
</dbReference>
<keyword evidence="1" id="KW-0540">Nuclease</keyword>
<dbReference type="EMBL" id="BMPN01000002">
    <property type="protein sequence ID" value="GGJ51090.1"/>
    <property type="molecule type" value="Genomic_DNA"/>
</dbReference>
<keyword evidence="6" id="KW-0255">Endonuclease</keyword>